<dbReference type="PROSITE" id="PS50850">
    <property type="entry name" value="MFS"/>
    <property type="match status" value="1"/>
</dbReference>
<keyword evidence="2 5" id="KW-0812">Transmembrane</keyword>
<evidence type="ECO:0000256" key="4">
    <source>
        <dbReference type="ARBA" id="ARBA00023136"/>
    </source>
</evidence>
<dbReference type="Pfam" id="PF07690">
    <property type="entry name" value="MFS_1"/>
    <property type="match status" value="1"/>
</dbReference>
<dbReference type="SUPFAM" id="SSF103473">
    <property type="entry name" value="MFS general substrate transporter"/>
    <property type="match status" value="1"/>
</dbReference>
<dbReference type="PANTHER" id="PTHR23514:SF13">
    <property type="entry name" value="INNER MEMBRANE PROTEIN YBJJ"/>
    <property type="match status" value="1"/>
</dbReference>
<feature type="transmembrane region" description="Helical" evidence="5">
    <location>
        <begin position="126"/>
        <end position="144"/>
    </location>
</feature>
<dbReference type="Gene3D" id="1.20.1250.20">
    <property type="entry name" value="MFS general substrate transporter like domains"/>
    <property type="match status" value="1"/>
</dbReference>
<dbReference type="InterPro" id="IPR051788">
    <property type="entry name" value="MFS_Transporter"/>
</dbReference>
<feature type="transmembrane region" description="Helical" evidence="5">
    <location>
        <begin position="326"/>
        <end position="345"/>
    </location>
</feature>
<comment type="caution">
    <text evidence="7">The sequence shown here is derived from an EMBL/GenBank/DDBJ whole genome shotgun (WGS) entry which is preliminary data.</text>
</comment>
<evidence type="ECO:0000313" key="7">
    <source>
        <dbReference type="EMBL" id="GAA4431303.1"/>
    </source>
</evidence>
<feature type="transmembrane region" description="Helical" evidence="5">
    <location>
        <begin position="387"/>
        <end position="405"/>
    </location>
</feature>
<feature type="transmembrane region" description="Helical" evidence="5">
    <location>
        <begin position="165"/>
        <end position="184"/>
    </location>
</feature>
<dbReference type="InterPro" id="IPR020846">
    <property type="entry name" value="MFS_dom"/>
</dbReference>
<feature type="transmembrane region" description="Helical" evidence="5">
    <location>
        <begin position="70"/>
        <end position="89"/>
    </location>
</feature>
<proteinExistence type="predicted"/>
<keyword evidence="3 5" id="KW-1133">Transmembrane helix</keyword>
<feature type="transmembrane region" description="Helical" evidence="5">
    <location>
        <begin position="101"/>
        <end position="120"/>
    </location>
</feature>
<evidence type="ECO:0000256" key="1">
    <source>
        <dbReference type="ARBA" id="ARBA00004141"/>
    </source>
</evidence>
<name>A0ABP8LL07_9BACT</name>
<feature type="transmembrane region" description="Helical" evidence="5">
    <location>
        <begin position="302"/>
        <end position="320"/>
    </location>
</feature>
<dbReference type="RefSeq" id="WP_345026102.1">
    <property type="nucleotide sequence ID" value="NZ_BAABEY010000001.1"/>
</dbReference>
<evidence type="ECO:0000259" key="6">
    <source>
        <dbReference type="PROSITE" id="PS50850"/>
    </source>
</evidence>
<gene>
    <name evidence="7" type="ORF">GCM10023091_01780</name>
</gene>
<evidence type="ECO:0000313" key="8">
    <source>
        <dbReference type="Proteomes" id="UP001501508"/>
    </source>
</evidence>
<accession>A0ABP8LL07</accession>
<dbReference type="PANTHER" id="PTHR23514">
    <property type="entry name" value="BYPASS OF STOP CODON PROTEIN 6"/>
    <property type="match status" value="1"/>
</dbReference>
<dbReference type="Proteomes" id="UP001501508">
    <property type="component" value="Unassembled WGS sequence"/>
</dbReference>
<comment type="subcellular location">
    <subcellularLocation>
        <location evidence="1">Membrane</location>
        <topology evidence="1">Multi-pass membrane protein</topology>
    </subcellularLocation>
</comment>
<feature type="transmembrane region" description="Helical" evidence="5">
    <location>
        <begin position="38"/>
        <end position="58"/>
    </location>
</feature>
<keyword evidence="4 5" id="KW-0472">Membrane</keyword>
<feature type="transmembrane region" description="Helical" evidence="5">
    <location>
        <begin position="274"/>
        <end position="290"/>
    </location>
</feature>
<reference evidence="8" key="1">
    <citation type="journal article" date="2019" name="Int. J. Syst. Evol. Microbiol.">
        <title>The Global Catalogue of Microorganisms (GCM) 10K type strain sequencing project: providing services to taxonomists for standard genome sequencing and annotation.</title>
        <authorList>
            <consortium name="The Broad Institute Genomics Platform"/>
            <consortium name="The Broad Institute Genome Sequencing Center for Infectious Disease"/>
            <person name="Wu L."/>
            <person name="Ma J."/>
        </authorList>
    </citation>
    <scope>NUCLEOTIDE SEQUENCE [LARGE SCALE GENOMIC DNA]</scope>
    <source>
        <strain evidence="8">JCM 31920</strain>
    </source>
</reference>
<keyword evidence="8" id="KW-1185">Reference proteome</keyword>
<feature type="domain" description="Major facilitator superfamily (MFS) profile" evidence="6">
    <location>
        <begin position="36"/>
        <end position="410"/>
    </location>
</feature>
<feature type="transmembrane region" description="Helical" evidence="5">
    <location>
        <begin position="235"/>
        <end position="254"/>
    </location>
</feature>
<feature type="transmembrane region" description="Helical" evidence="5">
    <location>
        <begin position="190"/>
        <end position="207"/>
    </location>
</feature>
<protein>
    <submittedName>
        <fullName evidence="7">MFS transporter</fullName>
    </submittedName>
</protein>
<evidence type="ECO:0000256" key="5">
    <source>
        <dbReference type="SAM" id="Phobius"/>
    </source>
</evidence>
<evidence type="ECO:0000256" key="2">
    <source>
        <dbReference type="ARBA" id="ARBA00022692"/>
    </source>
</evidence>
<organism evidence="7 8">
    <name type="scientific">Ravibacter arvi</name>
    <dbReference type="NCBI Taxonomy" id="2051041"/>
    <lineage>
        <taxon>Bacteria</taxon>
        <taxon>Pseudomonadati</taxon>
        <taxon>Bacteroidota</taxon>
        <taxon>Cytophagia</taxon>
        <taxon>Cytophagales</taxon>
        <taxon>Spirosomataceae</taxon>
        <taxon>Ravibacter</taxon>
    </lineage>
</organism>
<sequence length="412" mass="44640">MNFSLERVLKLPKNFITKERFHLHRDNSPIYKKSHQRIAVAVYFFCLGLSFASWASRIPDIKASLRLSEALLGTLLLALPAGQMLTLPFSGRIVARYGSKITLGIAFVFYAFSLTNLGLAKEAWQLALALFAMGVSGNLCNISVNTQAVSVEKLYGRSILASFHGVWSTAGFSGALIGLLMISLKLTPYQHFWIIALFGISATLIANRFMTESATTAPAAQAEAKPSFLSKPPKIILQLGLIGFCCMASEGTMFDWSGVYFQKIVKAEGELIPLGYASFMIMMAIGRFTGDKLQQRFGRQRMLQLNGLLISTGLAIAIFFPNIITATIGFIIVGFGVSSVVPIVYSTAGKLGNMAPSIALAGVSGISYLGFLLGPPLIGFVAELTDLRFSFGMISVLGLLIAIFVPRIQAFK</sequence>
<dbReference type="InterPro" id="IPR011701">
    <property type="entry name" value="MFS"/>
</dbReference>
<dbReference type="CDD" id="cd17393">
    <property type="entry name" value="MFS_MosC_like"/>
    <property type="match status" value="1"/>
</dbReference>
<evidence type="ECO:0000256" key="3">
    <source>
        <dbReference type="ARBA" id="ARBA00022989"/>
    </source>
</evidence>
<dbReference type="InterPro" id="IPR036259">
    <property type="entry name" value="MFS_trans_sf"/>
</dbReference>
<dbReference type="EMBL" id="BAABEY010000001">
    <property type="protein sequence ID" value="GAA4431303.1"/>
    <property type="molecule type" value="Genomic_DNA"/>
</dbReference>
<feature type="transmembrane region" description="Helical" evidence="5">
    <location>
        <begin position="357"/>
        <end position="381"/>
    </location>
</feature>